<comment type="function">
    <text evidence="10">Mediator of sterol homeostasis involved in sterol uptake, trafficking and distribution into membranes.</text>
</comment>
<dbReference type="PANTHER" id="PTHR14467:SF0">
    <property type="entry name" value="PROTEIN ARV1"/>
    <property type="match status" value="1"/>
</dbReference>
<dbReference type="HOGENOM" id="CLU_076722_1_0_1"/>
<dbReference type="PANTHER" id="PTHR14467">
    <property type="entry name" value="ARV1"/>
    <property type="match status" value="1"/>
</dbReference>
<dbReference type="GO" id="GO:0016125">
    <property type="term" value="P:sterol metabolic process"/>
    <property type="evidence" value="ECO:0000318"/>
    <property type="project" value="GO_Central"/>
</dbReference>
<comment type="similarity">
    <text evidence="2 10">Belongs to the ARV1 family.</text>
</comment>
<keyword evidence="12" id="KW-1185">Reference proteome</keyword>
<feature type="non-terminal residue" evidence="11">
    <location>
        <position position="232"/>
    </location>
</feature>
<dbReference type="GO" id="GO:0005789">
    <property type="term" value="C:endoplasmic reticulum membrane"/>
    <property type="evidence" value="ECO:0007669"/>
    <property type="project" value="UniProtKB-SubCell"/>
</dbReference>
<evidence type="ECO:0000256" key="4">
    <source>
        <dbReference type="ARBA" id="ARBA00022692"/>
    </source>
</evidence>
<proteinExistence type="inferred from homology"/>
<protein>
    <recommendedName>
        <fullName evidence="10">Protein ARV</fullName>
    </recommendedName>
</protein>
<dbReference type="GO" id="GO:0006665">
    <property type="term" value="P:sphingolipid metabolic process"/>
    <property type="evidence" value="ECO:0000318"/>
    <property type="project" value="GO_Central"/>
</dbReference>
<dbReference type="STRING" id="6669.E9FUF5"/>
<evidence type="ECO:0000256" key="10">
    <source>
        <dbReference type="RuleBase" id="RU368065"/>
    </source>
</evidence>
<organism evidence="11 12">
    <name type="scientific">Daphnia pulex</name>
    <name type="common">Water flea</name>
    <dbReference type="NCBI Taxonomy" id="6669"/>
    <lineage>
        <taxon>Eukaryota</taxon>
        <taxon>Metazoa</taxon>
        <taxon>Ecdysozoa</taxon>
        <taxon>Arthropoda</taxon>
        <taxon>Crustacea</taxon>
        <taxon>Branchiopoda</taxon>
        <taxon>Diplostraca</taxon>
        <taxon>Cladocera</taxon>
        <taxon>Anomopoda</taxon>
        <taxon>Daphniidae</taxon>
        <taxon>Daphnia</taxon>
    </lineage>
</organism>
<evidence type="ECO:0000256" key="5">
    <source>
        <dbReference type="ARBA" id="ARBA00022824"/>
    </source>
</evidence>
<dbReference type="Pfam" id="PF04161">
    <property type="entry name" value="Arv1"/>
    <property type="match status" value="1"/>
</dbReference>
<evidence type="ECO:0000256" key="3">
    <source>
        <dbReference type="ARBA" id="ARBA00022448"/>
    </source>
</evidence>
<name>E9FUF5_DAPPU</name>
<dbReference type="KEGG" id="dpx:DAPPUDRAFT_311034"/>
<dbReference type="EMBL" id="GL732525">
    <property type="protein sequence ID" value="EFX88930.1"/>
    <property type="molecule type" value="Genomic_DNA"/>
</dbReference>
<feature type="transmembrane region" description="Helical" evidence="10">
    <location>
        <begin position="112"/>
        <end position="135"/>
    </location>
</feature>
<evidence type="ECO:0000256" key="8">
    <source>
        <dbReference type="ARBA" id="ARBA00023098"/>
    </source>
</evidence>
<comment type="subcellular location">
    <subcellularLocation>
        <location evidence="1 10">Endoplasmic reticulum membrane</location>
        <topology evidence="1 10">Multi-pass membrane protein</topology>
    </subcellularLocation>
</comment>
<dbReference type="OrthoDB" id="2192830at2759"/>
<keyword evidence="8 10" id="KW-0443">Lipid metabolism</keyword>
<evidence type="ECO:0000256" key="2">
    <source>
        <dbReference type="ARBA" id="ARBA00009187"/>
    </source>
</evidence>
<dbReference type="InParanoid" id="E9FUF5"/>
<dbReference type="AlphaFoldDB" id="E9FUF5"/>
<evidence type="ECO:0000313" key="11">
    <source>
        <dbReference type="EMBL" id="EFX88930.1"/>
    </source>
</evidence>
<dbReference type="Proteomes" id="UP000000305">
    <property type="component" value="Unassembled WGS sequence"/>
</dbReference>
<keyword evidence="3 10" id="KW-0813">Transport</keyword>
<sequence length="232" mass="27094">MAKNNFYLCIHCGARNEALFRVFTKSALTLQTCDDCNMIIDKYVEYDFTTIFIDILLLKLSAYRHVLYNSNSKSYLSRLVALTLLSFSYVEWVHQKGKKEHRSEPIFYELEWGYYLIIGQEFIKAALFSLTFLLFGFISSKLIMQQELFSCKHMLHGMAMSYCWNLVTIPSLVWNHYSTYHILSQIALLISCNHTFHVCICPSYMLSIITIVCAWVVQWSAAHGLQRMHLFS</sequence>
<evidence type="ECO:0000313" key="12">
    <source>
        <dbReference type="Proteomes" id="UP000000305"/>
    </source>
</evidence>
<feature type="transmembrane region" description="Helical" evidence="10">
    <location>
        <begin position="155"/>
        <end position="174"/>
    </location>
</feature>
<feature type="transmembrane region" description="Helical" evidence="10">
    <location>
        <begin position="194"/>
        <end position="217"/>
    </location>
</feature>
<gene>
    <name evidence="11" type="ORF">DAPPUDRAFT_311034</name>
</gene>
<evidence type="ECO:0000256" key="9">
    <source>
        <dbReference type="ARBA" id="ARBA00023136"/>
    </source>
</evidence>
<dbReference type="GO" id="GO:0032366">
    <property type="term" value="P:intracellular sterol transport"/>
    <property type="evidence" value="ECO:0000318"/>
    <property type="project" value="GO_Central"/>
</dbReference>
<dbReference type="GO" id="GO:0005794">
    <property type="term" value="C:Golgi apparatus"/>
    <property type="evidence" value="ECO:0000318"/>
    <property type="project" value="GO_Central"/>
</dbReference>
<reference evidence="11 12" key="1">
    <citation type="journal article" date="2011" name="Science">
        <title>The ecoresponsive genome of Daphnia pulex.</title>
        <authorList>
            <person name="Colbourne J.K."/>
            <person name="Pfrender M.E."/>
            <person name="Gilbert D."/>
            <person name="Thomas W.K."/>
            <person name="Tucker A."/>
            <person name="Oakley T.H."/>
            <person name="Tokishita S."/>
            <person name="Aerts A."/>
            <person name="Arnold G.J."/>
            <person name="Basu M.K."/>
            <person name="Bauer D.J."/>
            <person name="Caceres C.E."/>
            <person name="Carmel L."/>
            <person name="Casola C."/>
            <person name="Choi J.H."/>
            <person name="Detter J.C."/>
            <person name="Dong Q."/>
            <person name="Dusheyko S."/>
            <person name="Eads B.D."/>
            <person name="Frohlich T."/>
            <person name="Geiler-Samerotte K.A."/>
            <person name="Gerlach D."/>
            <person name="Hatcher P."/>
            <person name="Jogdeo S."/>
            <person name="Krijgsveld J."/>
            <person name="Kriventseva E.V."/>
            <person name="Kultz D."/>
            <person name="Laforsch C."/>
            <person name="Lindquist E."/>
            <person name="Lopez J."/>
            <person name="Manak J.R."/>
            <person name="Muller J."/>
            <person name="Pangilinan J."/>
            <person name="Patwardhan R.P."/>
            <person name="Pitluck S."/>
            <person name="Pritham E.J."/>
            <person name="Rechtsteiner A."/>
            <person name="Rho M."/>
            <person name="Rogozin I.B."/>
            <person name="Sakarya O."/>
            <person name="Salamov A."/>
            <person name="Schaack S."/>
            <person name="Shapiro H."/>
            <person name="Shiga Y."/>
            <person name="Skalitzky C."/>
            <person name="Smith Z."/>
            <person name="Souvorov A."/>
            <person name="Sung W."/>
            <person name="Tang Z."/>
            <person name="Tsuchiya D."/>
            <person name="Tu H."/>
            <person name="Vos H."/>
            <person name="Wang M."/>
            <person name="Wolf Y.I."/>
            <person name="Yamagata H."/>
            <person name="Yamada T."/>
            <person name="Ye Y."/>
            <person name="Shaw J.R."/>
            <person name="Andrews J."/>
            <person name="Crease T.J."/>
            <person name="Tang H."/>
            <person name="Lucas S.M."/>
            <person name="Robertson H.M."/>
            <person name="Bork P."/>
            <person name="Koonin E.V."/>
            <person name="Zdobnov E.M."/>
            <person name="Grigoriev I.V."/>
            <person name="Lynch M."/>
            <person name="Boore J.L."/>
        </authorList>
    </citation>
    <scope>NUCLEOTIDE SEQUENCE [LARGE SCALE GENOMIC DNA]</scope>
</reference>
<keyword evidence="6 10" id="KW-1133">Transmembrane helix</keyword>
<keyword evidence="4 10" id="KW-0812">Transmembrane</keyword>
<evidence type="ECO:0000256" key="1">
    <source>
        <dbReference type="ARBA" id="ARBA00004477"/>
    </source>
</evidence>
<dbReference type="PhylomeDB" id="E9FUF5"/>
<evidence type="ECO:0000256" key="7">
    <source>
        <dbReference type="ARBA" id="ARBA00023055"/>
    </source>
</evidence>
<evidence type="ECO:0000256" key="6">
    <source>
        <dbReference type="ARBA" id="ARBA00022989"/>
    </source>
</evidence>
<dbReference type="eggNOG" id="KOG3134">
    <property type="taxonomic scope" value="Eukaryota"/>
</dbReference>
<keyword evidence="9 10" id="KW-0472">Membrane</keyword>
<keyword evidence="5 10" id="KW-0256">Endoplasmic reticulum</keyword>
<dbReference type="GO" id="GO:0032541">
    <property type="term" value="C:cortical endoplasmic reticulum"/>
    <property type="evidence" value="ECO:0000318"/>
    <property type="project" value="GO_Central"/>
</dbReference>
<dbReference type="OMA" id="SRCIVVC"/>
<keyword evidence="7 10" id="KW-0445">Lipid transport</keyword>
<accession>E9FUF5</accession>
<dbReference type="InterPro" id="IPR007290">
    <property type="entry name" value="Arv1"/>
</dbReference>
<dbReference type="GO" id="GO:0097036">
    <property type="term" value="P:regulation of plasma membrane sterol distribution"/>
    <property type="evidence" value="ECO:0000318"/>
    <property type="project" value="GO_Central"/>
</dbReference>